<protein>
    <submittedName>
        <fullName evidence="4">Uncharacterized protein</fullName>
    </submittedName>
</protein>
<evidence type="ECO:0000313" key="5">
    <source>
        <dbReference type="Proteomes" id="UP001303160"/>
    </source>
</evidence>
<feature type="region of interest" description="Disordered" evidence="2">
    <location>
        <begin position="255"/>
        <end position="301"/>
    </location>
</feature>
<dbReference type="AlphaFoldDB" id="A0AAN6XPS4"/>
<keyword evidence="3" id="KW-0812">Transmembrane</keyword>
<evidence type="ECO:0000313" key="4">
    <source>
        <dbReference type="EMBL" id="KAK4204584.1"/>
    </source>
</evidence>
<dbReference type="Proteomes" id="UP001303160">
    <property type="component" value="Unassembled WGS sequence"/>
</dbReference>
<feature type="transmembrane region" description="Helical" evidence="3">
    <location>
        <begin position="367"/>
        <end position="384"/>
    </location>
</feature>
<keyword evidence="3" id="KW-0472">Membrane</keyword>
<keyword evidence="1" id="KW-0175">Coiled coil</keyword>
<organism evidence="4 5">
    <name type="scientific">Triangularia verruculosa</name>
    <dbReference type="NCBI Taxonomy" id="2587418"/>
    <lineage>
        <taxon>Eukaryota</taxon>
        <taxon>Fungi</taxon>
        <taxon>Dikarya</taxon>
        <taxon>Ascomycota</taxon>
        <taxon>Pezizomycotina</taxon>
        <taxon>Sordariomycetes</taxon>
        <taxon>Sordariomycetidae</taxon>
        <taxon>Sordariales</taxon>
        <taxon>Podosporaceae</taxon>
        <taxon>Triangularia</taxon>
    </lineage>
</organism>
<name>A0AAN6XPS4_9PEZI</name>
<sequence>MLPNVPTKLMHCLEITRAPNSGMAEEVISRFSQVRHIFNTISVTRVYCWKQRDMSRTPSRTSSPAPRAPSRNSSIDAQRGSTITTATATSNTAQRGSTSTIGGRTASPARQSTVTQSTLSSGFGDYGPGGILAYTQAQAGPSGTASRPGSSNGSRPGSSSGGPSGKGVSSADFSMMSNAASASAQKRAQLARERAAREARERAAEEERIRNAAGSDLVMRGRTAQSSRDKSNRKDSSSSRTRRWWCPEAAREVNSCPSVGKRLSTMERPTRRPPGPLGLERSHPTDLGSSSSGPKQSATVSITAELEAEQQQRLEAEATAERVRQAIERILQRGPLSEERMEELSIAAEEFYRQSMERRRKQQQKELALFVGTCLALFGGWMLWRKHF</sequence>
<feature type="compositionally biased region" description="Low complexity" evidence="2">
    <location>
        <begin position="81"/>
        <end position="93"/>
    </location>
</feature>
<feature type="compositionally biased region" description="Polar residues" evidence="2">
    <location>
        <begin position="135"/>
        <end position="145"/>
    </location>
</feature>
<feature type="compositionally biased region" description="Low complexity" evidence="2">
    <location>
        <begin position="146"/>
        <end position="158"/>
    </location>
</feature>
<dbReference type="EMBL" id="MU863881">
    <property type="protein sequence ID" value="KAK4204584.1"/>
    <property type="molecule type" value="Genomic_DNA"/>
</dbReference>
<comment type="caution">
    <text evidence="4">The sequence shown here is derived from an EMBL/GenBank/DDBJ whole genome shotgun (WGS) entry which is preliminary data.</text>
</comment>
<proteinExistence type="predicted"/>
<feature type="compositionally biased region" description="Low complexity" evidence="2">
    <location>
        <begin position="56"/>
        <end position="74"/>
    </location>
</feature>
<gene>
    <name evidence="4" type="ORF">QBC40DRAFT_345336</name>
</gene>
<feature type="coiled-coil region" evidence="1">
    <location>
        <begin position="306"/>
        <end position="333"/>
    </location>
</feature>
<feature type="compositionally biased region" description="Low complexity" evidence="2">
    <location>
        <begin position="166"/>
        <end position="184"/>
    </location>
</feature>
<evidence type="ECO:0000256" key="3">
    <source>
        <dbReference type="SAM" id="Phobius"/>
    </source>
</evidence>
<feature type="region of interest" description="Disordered" evidence="2">
    <location>
        <begin position="53"/>
        <end position="243"/>
    </location>
</feature>
<reference evidence="4" key="2">
    <citation type="submission" date="2023-05" db="EMBL/GenBank/DDBJ databases">
        <authorList>
            <consortium name="Lawrence Berkeley National Laboratory"/>
            <person name="Steindorff A."/>
            <person name="Hensen N."/>
            <person name="Bonometti L."/>
            <person name="Westerberg I."/>
            <person name="Brannstrom I.O."/>
            <person name="Guillou S."/>
            <person name="Cros-Aarteil S."/>
            <person name="Calhoun S."/>
            <person name="Haridas S."/>
            <person name="Kuo A."/>
            <person name="Mondo S."/>
            <person name="Pangilinan J."/>
            <person name="Riley R."/>
            <person name="Labutti K."/>
            <person name="Andreopoulos B."/>
            <person name="Lipzen A."/>
            <person name="Chen C."/>
            <person name="Yanf M."/>
            <person name="Daum C."/>
            <person name="Ng V."/>
            <person name="Clum A."/>
            <person name="Ohm R."/>
            <person name="Martin F."/>
            <person name="Silar P."/>
            <person name="Natvig D."/>
            <person name="Lalanne C."/>
            <person name="Gautier V."/>
            <person name="Ament-Velasquez S.L."/>
            <person name="Kruys A."/>
            <person name="Hutchinson M.I."/>
            <person name="Powell A.J."/>
            <person name="Barry K."/>
            <person name="Miller A.N."/>
            <person name="Grigoriev I.V."/>
            <person name="Debuchy R."/>
            <person name="Gladieux P."/>
            <person name="Thoren M.H."/>
            <person name="Johannesson H."/>
        </authorList>
    </citation>
    <scope>NUCLEOTIDE SEQUENCE</scope>
    <source>
        <strain evidence="4">CBS 315.58</strain>
    </source>
</reference>
<feature type="compositionally biased region" description="Polar residues" evidence="2">
    <location>
        <begin position="287"/>
        <end position="301"/>
    </location>
</feature>
<feature type="compositionally biased region" description="Basic and acidic residues" evidence="2">
    <location>
        <begin position="190"/>
        <end position="210"/>
    </location>
</feature>
<keyword evidence="5" id="KW-1185">Reference proteome</keyword>
<evidence type="ECO:0000256" key="2">
    <source>
        <dbReference type="SAM" id="MobiDB-lite"/>
    </source>
</evidence>
<reference evidence="4" key="1">
    <citation type="journal article" date="2023" name="Mol. Phylogenet. Evol.">
        <title>Genome-scale phylogeny and comparative genomics of the fungal order Sordariales.</title>
        <authorList>
            <person name="Hensen N."/>
            <person name="Bonometti L."/>
            <person name="Westerberg I."/>
            <person name="Brannstrom I.O."/>
            <person name="Guillou S."/>
            <person name="Cros-Aarteil S."/>
            <person name="Calhoun S."/>
            <person name="Haridas S."/>
            <person name="Kuo A."/>
            <person name="Mondo S."/>
            <person name="Pangilinan J."/>
            <person name="Riley R."/>
            <person name="LaButti K."/>
            <person name="Andreopoulos B."/>
            <person name="Lipzen A."/>
            <person name="Chen C."/>
            <person name="Yan M."/>
            <person name="Daum C."/>
            <person name="Ng V."/>
            <person name="Clum A."/>
            <person name="Steindorff A."/>
            <person name="Ohm R.A."/>
            <person name="Martin F."/>
            <person name="Silar P."/>
            <person name="Natvig D.O."/>
            <person name="Lalanne C."/>
            <person name="Gautier V."/>
            <person name="Ament-Velasquez S.L."/>
            <person name="Kruys A."/>
            <person name="Hutchinson M.I."/>
            <person name="Powell A.J."/>
            <person name="Barry K."/>
            <person name="Miller A.N."/>
            <person name="Grigoriev I.V."/>
            <person name="Debuchy R."/>
            <person name="Gladieux P."/>
            <person name="Hiltunen Thoren M."/>
            <person name="Johannesson H."/>
        </authorList>
    </citation>
    <scope>NUCLEOTIDE SEQUENCE</scope>
    <source>
        <strain evidence="4">CBS 315.58</strain>
    </source>
</reference>
<feature type="compositionally biased region" description="Basic and acidic residues" evidence="2">
    <location>
        <begin position="227"/>
        <end position="237"/>
    </location>
</feature>
<feature type="compositionally biased region" description="Polar residues" evidence="2">
    <location>
        <begin position="94"/>
        <end position="121"/>
    </location>
</feature>
<accession>A0AAN6XPS4</accession>
<keyword evidence="3" id="KW-1133">Transmembrane helix</keyword>
<evidence type="ECO:0000256" key="1">
    <source>
        <dbReference type="SAM" id="Coils"/>
    </source>
</evidence>